<protein>
    <submittedName>
        <fullName evidence="4">Glucose--fructose oxidoreductase</fullName>
        <ecNumber evidence="4">1.1.99.28</ecNumber>
    </submittedName>
</protein>
<dbReference type="PANTHER" id="PTHR43377:SF1">
    <property type="entry name" value="BILIVERDIN REDUCTASE A"/>
    <property type="match status" value="1"/>
</dbReference>
<evidence type="ECO:0000259" key="3">
    <source>
        <dbReference type="Pfam" id="PF22725"/>
    </source>
</evidence>
<dbReference type="SUPFAM" id="SSF55347">
    <property type="entry name" value="Glyceraldehyde-3-phosphate dehydrogenase-like, C-terminal domain"/>
    <property type="match status" value="1"/>
</dbReference>
<dbReference type="Pfam" id="PF01408">
    <property type="entry name" value="GFO_IDH_MocA"/>
    <property type="match status" value="1"/>
</dbReference>
<dbReference type="Proteomes" id="UP000215355">
    <property type="component" value="Chromosome 1"/>
</dbReference>
<keyword evidence="1" id="KW-0732">Signal</keyword>
<dbReference type="PANTHER" id="PTHR43377">
    <property type="entry name" value="BILIVERDIN REDUCTASE A"/>
    <property type="match status" value="1"/>
</dbReference>
<dbReference type="KEGG" id="smiz:4412673_01211"/>
<dbReference type="RefSeq" id="WP_093094985.1">
    <property type="nucleotide sequence ID" value="NZ_FNGK01000001.1"/>
</dbReference>
<feature type="domain" description="Gfo/Idh/MocA-like oxidoreductase N-terminal" evidence="2">
    <location>
        <begin position="41"/>
        <end position="142"/>
    </location>
</feature>
<gene>
    <name evidence="4" type="primary">gfo_2</name>
    <name evidence="4" type="ORF">SAMEA4412673_01211</name>
</gene>
<feature type="chain" id="PRO_5042585107" evidence="1">
    <location>
        <begin position="20"/>
        <end position="363"/>
    </location>
</feature>
<dbReference type="EC" id="1.1.99.28" evidence="4"/>
<evidence type="ECO:0000313" key="5">
    <source>
        <dbReference type="Proteomes" id="UP000215355"/>
    </source>
</evidence>
<dbReference type="EMBL" id="LT906468">
    <property type="protein sequence ID" value="SNV46294.1"/>
    <property type="molecule type" value="Genomic_DNA"/>
</dbReference>
<dbReference type="Pfam" id="PF22725">
    <property type="entry name" value="GFO_IDH_MocA_C3"/>
    <property type="match status" value="1"/>
</dbReference>
<evidence type="ECO:0000313" key="4">
    <source>
        <dbReference type="EMBL" id="SNV46294.1"/>
    </source>
</evidence>
<dbReference type="InterPro" id="IPR051450">
    <property type="entry name" value="Gfo/Idh/MocA_Oxidoreductases"/>
</dbReference>
<evidence type="ECO:0000256" key="1">
    <source>
        <dbReference type="SAM" id="SignalP"/>
    </source>
</evidence>
<name>A0AAJ5BZH4_9SPHI</name>
<dbReference type="Gene3D" id="3.30.360.10">
    <property type="entry name" value="Dihydrodipicolinate Reductase, domain 2"/>
    <property type="match status" value="1"/>
</dbReference>
<proteinExistence type="predicted"/>
<dbReference type="InterPro" id="IPR055170">
    <property type="entry name" value="GFO_IDH_MocA-like_dom"/>
</dbReference>
<dbReference type="Gene3D" id="3.40.50.720">
    <property type="entry name" value="NAD(P)-binding Rossmann-like Domain"/>
    <property type="match status" value="1"/>
</dbReference>
<dbReference type="AlphaFoldDB" id="A0AAJ5BZH4"/>
<organism evidence="4 5">
    <name type="scientific">Sphingobacterium mizutaii</name>
    <dbReference type="NCBI Taxonomy" id="1010"/>
    <lineage>
        <taxon>Bacteria</taxon>
        <taxon>Pseudomonadati</taxon>
        <taxon>Bacteroidota</taxon>
        <taxon>Sphingobacteriia</taxon>
        <taxon>Sphingobacteriales</taxon>
        <taxon>Sphingobacteriaceae</taxon>
        <taxon>Sphingobacterium</taxon>
    </lineage>
</organism>
<dbReference type="InterPro" id="IPR000683">
    <property type="entry name" value="Gfo/Idh/MocA-like_OxRdtase_N"/>
</dbReference>
<feature type="signal peptide" evidence="1">
    <location>
        <begin position="1"/>
        <end position="19"/>
    </location>
</feature>
<sequence>MKSFLLSIFIIVCTTPLFAQKPLKLAVAGLSHGHVDWVFNRKDKQDMQLVGIYETNPELVERYMKRYQLDRSLFFSNLEEMLDKVKPDAVSAFGAISEHIAVVRACAPKKVHVMVEKPLATNLADAKEIESLAKKNNIHVLTNFETSWYESNQRIKGLLEDGKLGEIRKVMVNDGHQGPKEIGVSKEFLEILTDPAKNGAGALVDFGCYGANLMTWLMDGKRPLSVTAVVQQNKPEIYKEVDDEATIILQYPEAQCIIQGSWNWTYSRKDMEVYGNKGYAIAADAKTLKTRLQENQPEEILKLDARPAPFNDPFSLLVAVVNGSIVLDPLDQYGLQVNVTAVEILDAAMKSAKEKRTIELGGK</sequence>
<feature type="domain" description="GFO/IDH/MocA-like oxidoreductase" evidence="3">
    <location>
        <begin position="153"/>
        <end position="279"/>
    </location>
</feature>
<dbReference type="InterPro" id="IPR036291">
    <property type="entry name" value="NAD(P)-bd_dom_sf"/>
</dbReference>
<accession>A0AAJ5BZH4</accession>
<keyword evidence="4" id="KW-0560">Oxidoreductase</keyword>
<evidence type="ECO:0000259" key="2">
    <source>
        <dbReference type="Pfam" id="PF01408"/>
    </source>
</evidence>
<dbReference type="SUPFAM" id="SSF51735">
    <property type="entry name" value="NAD(P)-binding Rossmann-fold domains"/>
    <property type="match status" value="1"/>
</dbReference>
<dbReference type="GO" id="GO:0000166">
    <property type="term" value="F:nucleotide binding"/>
    <property type="evidence" value="ECO:0007669"/>
    <property type="project" value="InterPro"/>
</dbReference>
<dbReference type="GO" id="GO:0047061">
    <property type="term" value="F:glucose-fructose oxidoreductase activity"/>
    <property type="evidence" value="ECO:0007669"/>
    <property type="project" value="UniProtKB-EC"/>
</dbReference>
<reference evidence="4 5" key="1">
    <citation type="submission" date="2017-06" db="EMBL/GenBank/DDBJ databases">
        <authorList>
            <consortium name="Pathogen Informatics"/>
        </authorList>
    </citation>
    <scope>NUCLEOTIDE SEQUENCE [LARGE SCALE GENOMIC DNA]</scope>
    <source>
        <strain evidence="4 5">NCTC12149</strain>
    </source>
</reference>